<gene>
    <name evidence="1" type="ORF">H4687_001394</name>
</gene>
<reference evidence="1 2" key="1">
    <citation type="submission" date="2020-10" db="EMBL/GenBank/DDBJ databases">
        <title>Sequencing the genomes of 1000 actinobacteria strains.</title>
        <authorList>
            <person name="Klenk H.-P."/>
        </authorList>
    </citation>
    <scope>NUCLEOTIDE SEQUENCE [LARGE SCALE GENOMIC DNA]</scope>
    <source>
        <strain evidence="1 2">DSM 41803</strain>
    </source>
</reference>
<dbReference type="RefSeq" id="WP_046912895.1">
    <property type="nucleotide sequence ID" value="NZ_JADBGF010000001.1"/>
</dbReference>
<evidence type="ECO:0000313" key="2">
    <source>
        <dbReference type="Proteomes" id="UP000629287"/>
    </source>
</evidence>
<dbReference type="GeneID" id="86825994"/>
<dbReference type="EMBL" id="JADBGF010000001">
    <property type="protein sequence ID" value="MBE1595265.1"/>
    <property type="molecule type" value="Genomic_DNA"/>
</dbReference>
<organism evidence="1 2">
    <name type="scientific">Streptomyces stelliscabiei</name>
    <dbReference type="NCBI Taxonomy" id="146820"/>
    <lineage>
        <taxon>Bacteria</taxon>
        <taxon>Bacillati</taxon>
        <taxon>Actinomycetota</taxon>
        <taxon>Actinomycetes</taxon>
        <taxon>Kitasatosporales</taxon>
        <taxon>Streptomycetaceae</taxon>
        <taxon>Streptomyces</taxon>
    </lineage>
</organism>
<keyword evidence="2" id="KW-1185">Reference proteome</keyword>
<comment type="caution">
    <text evidence="1">The sequence shown here is derived from an EMBL/GenBank/DDBJ whole genome shotgun (WGS) entry which is preliminary data.</text>
</comment>
<proteinExistence type="predicted"/>
<protein>
    <submittedName>
        <fullName evidence="1">Uncharacterized protein</fullName>
    </submittedName>
</protein>
<evidence type="ECO:0000313" key="1">
    <source>
        <dbReference type="EMBL" id="MBE1595265.1"/>
    </source>
</evidence>
<dbReference type="Proteomes" id="UP000629287">
    <property type="component" value="Unassembled WGS sequence"/>
</dbReference>
<name>A0A8I0TN24_9ACTN</name>
<accession>A0A8I0TN24</accession>
<dbReference type="AlphaFoldDB" id="A0A8I0TN24"/>
<sequence length="200" mass="21444">MSQEIAPFLLMRKGGEGAVVTQEELRSLWFDLLPDDYSSEVGCAAFLDGVAHAVAHDAPDTELEIRPGGWEVDLSQGAARTAVAMAFVAGLLVLLGAPQVAPAVVTTVVPLLFDVRRVRLSESQGCVLAELVRHPDVVEGRLTPEEMHALLPAAVRADFSLLDLQDFLGVCRRAGVADFSEDGTAAVRPEAQARFRVTIL</sequence>